<reference evidence="1 2" key="1">
    <citation type="submission" date="2020-08" db="EMBL/GenBank/DDBJ databases">
        <title>Genomic Encyclopedia of Type Strains, Phase IV (KMG-IV): sequencing the most valuable type-strain genomes for metagenomic binning, comparative biology and taxonomic classification.</title>
        <authorList>
            <person name="Goeker M."/>
        </authorList>
    </citation>
    <scope>NUCLEOTIDE SEQUENCE [LARGE SCALE GENOMIC DNA]</scope>
    <source>
        <strain evidence="1 2">DSM 44197</strain>
    </source>
</reference>
<protein>
    <submittedName>
        <fullName evidence="1">Citrate lyase beta subunit</fullName>
    </submittedName>
</protein>
<name>A0A7W3LZ61_ACTNM</name>
<evidence type="ECO:0000313" key="2">
    <source>
        <dbReference type="Proteomes" id="UP000572680"/>
    </source>
</evidence>
<comment type="caution">
    <text evidence="1">The sequence shown here is derived from an EMBL/GenBank/DDBJ whole genome shotgun (WGS) entry which is preliminary data.</text>
</comment>
<keyword evidence="1" id="KW-0456">Lyase</keyword>
<dbReference type="AlphaFoldDB" id="A0A7W3LZ61"/>
<organism evidence="1 2">
    <name type="scientific">Actinomadura namibiensis</name>
    <dbReference type="NCBI Taxonomy" id="182080"/>
    <lineage>
        <taxon>Bacteria</taxon>
        <taxon>Bacillati</taxon>
        <taxon>Actinomycetota</taxon>
        <taxon>Actinomycetes</taxon>
        <taxon>Streptosporangiales</taxon>
        <taxon>Thermomonosporaceae</taxon>
        <taxon>Actinomadura</taxon>
    </lineage>
</organism>
<dbReference type="InterPro" id="IPR040442">
    <property type="entry name" value="Pyrv_kinase-like_dom_sf"/>
</dbReference>
<proteinExistence type="predicted"/>
<dbReference type="EMBL" id="JACJIA010000018">
    <property type="protein sequence ID" value="MBA8956880.1"/>
    <property type="molecule type" value="Genomic_DNA"/>
</dbReference>
<dbReference type="RefSeq" id="WP_182848754.1">
    <property type="nucleotide sequence ID" value="NZ_BAAALP010000073.1"/>
</dbReference>
<dbReference type="GO" id="GO:0016829">
    <property type="term" value="F:lyase activity"/>
    <property type="evidence" value="ECO:0007669"/>
    <property type="project" value="UniProtKB-KW"/>
</dbReference>
<accession>A0A7W3LZ61</accession>
<evidence type="ECO:0000313" key="1">
    <source>
        <dbReference type="EMBL" id="MBA8956880.1"/>
    </source>
</evidence>
<dbReference type="Gene3D" id="3.20.20.60">
    <property type="entry name" value="Phosphoenolpyruvate-binding domains"/>
    <property type="match status" value="1"/>
</dbReference>
<sequence>MKWLEGAAQLPVVNEVFTPTPDELARARDLLARYEAAADGTGVCLGGDGPLVDEPVVRSARRLLAD</sequence>
<keyword evidence="2" id="KW-1185">Reference proteome</keyword>
<gene>
    <name evidence="1" type="ORF">HNR61_008570</name>
</gene>
<dbReference type="Proteomes" id="UP000572680">
    <property type="component" value="Unassembled WGS sequence"/>
</dbReference>